<reference evidence="1" key="1">
    <citation type="journal article" date="2022" name="Int. J. Mol. Sci.">
        <title>Draft Genome of Tanacetum Coccineum: Genomic Comparison of Closely Related Tanacetum-Family Plants.</title>
        <authorList>
            <person name="Yamashiro T."/>
            <person name="Shiraishi A."/>
            <person name="Nakayama K."/>
            <person name="Satake H."/>
        </authorList>
    </citation>
    <scope>NUCLEOTIDE SEQUENCE</scope>
</reference>
<name>A0ABQ4XFB6_9ASTR</name>
<proteinExistence type="predicted"/>
<sequence>MLFSSPFLSLMNCCVQRIKEEEEDYAQTAVCKNSLDEKKKAYTRVMTGELFPSVFNIWSSDKHKMECVLLHSLVAENETRSRYYYEDFDQGLKCKDCDDKARYSAFKVTEVKSDEPKALVSVDSMVNWSDHAAENKTGEVEKVYGMMAGLHAENSGADASGC</sequence>
<dbReference type="Proteomes" id="UP001151760">
    <property type="component" value="Unassembled WGS sequence"/>
</dbReference>
<gene>
    <name evidence="1" type="ORF">Tco_0678524</name>
</gene>
<evidence type="ECO:0000313" key="1">
    <source>
        <dbReference type="EMBL" id="GJS63960.1"/>
    </source>
</evidence>
<accession>A0ABQ4XFB6</accession>
<organism evidence="1 2">
    <name type="scientific">Tanacetum coccineum</name>
    <dbReference type="NCBI Taxonomy" id="301880"/>
    <lineage>
        <taxon>Eukaryota</taxon>
        <taxon>Viridiplantae</taxon>
        <taxon>Streptophyta</taxon>
        <taxon>Embryophyta</taxon>
        <taxon>Tracheophyta</taxon>
        <taxon>Spermatophyta</taxon>
        <taxon>Magnoliopsida</taxon>
        <taxon>eudicotyledons</taxon>
        <taxon>Gunneridae</taxon>
        <taxon>Pentapetalae</taxon>
        <taxon>asterids</taxon>
        <taxon>campanulids</taxon>
        <taxon>Asterales</taxon>
        <taxon>Asteraceae</taxon>
        <taxon>Asteroideae</taxon>
        <taxon>Anthemideae</taxon>
        <taxon>Anthemidinae</taxon>
        <taxon>Tanacetum</taxon>
    </lineage>
</organism>
<dbReference type="EMBL" id="BQNB010009468">
    <property type="protein sequence ID" value="GJS63960.1"/>
    <property type="molecule type" value="Genomic_DNA"/>
</dbReference>
<evidence type="ECO:0000313" key="2">
    <source>
        <dbReference type="Proteomes" id="UP001151760"/>
    </source>
</evidence>
<protein>
    <submittedName>
        <fullName evidence="1">Uncharacterized protein</fullName>
    </submittedName>
</protein>
<comment type="caution">
    <text evidence="1">The sequence shown here is derived from an EMBL/GenBank/DDBJ whole genome shotgun (WGS) entry which is preliminary data.</text>
</comment>
<reference evidence="1" key="2">
    <citation type="submission" date="2022-01" db="EMBL/GenBank/DDBJ databases">
        <authorList>
            <person name="Yamashiro T."/>
            <person name="Shiraishi A."/>
            <person name="Satake H."/>
            <person name="Nakayama K."/>
        </authorList>
    </citation>
    <scope>NUCLEOTIDE SEQUENCE</scope>
</reference>
<keyword evidence="2" id="KW-1185">Reference proteome</keyword>